<protein>
    <submittedName>
        <fullName evidence="2">Uncharacterized protein</fullName>
    </submittedName>
</protein>
<feature type="compositionally biased region" description="Polar residues" evidence="1">
    <location>
        <begin position="335"/>
        <end position="366"/>
    </location>
</feature>
<dbReference type="AlphaFoldDB" id="A0AAD6VSH8"/>
<evidence type="ECO:0000313" key="3">
    <source>
        <dbReference type="Proteomes" id="UP001219525"/>
    </source>
</evidence>
<feature type="region of interest" description="Disordered" evidence="1">
    <location>
        <begin position="335"/>
        <end position="393"/>
    </location>
</feature>
<feature type="region of interest" description="Disordered" evidence="1">
    <location>
        <begin position="64"/>
        <end position="98"/>
    </location>
</feature>
<keyword evidence="3" id="KW-1185">Reference proteome</keyword>
<evidence type="ECO:0000256" key="1">
    <source>
        <dbReference type="SAM" id="MobiDB-lite"/>
    </source>
</evidence>
<feature type="region of interest" description="Disordered" evidence="1">
    <location>
        <begin position="1"/>
        <end position="51"/>
    </location>
</feature>
<accession>A0AAD6VSH8</accession>
<dbReference type="EMBL" id="JARJCW010000012">
    <property type="protein sequence ID" value="KAJ7218594.1"/>
    <property type="molecule type" value="Genomic_DNA"/>
</dbReference>
<sequence>MSNELYEDLFGPDSPPTSPSSVAAAPGHGESERDETPEATDADGVDNPQVPVEDTAKVVIRSGTRCPSTLATPPGRALGGAAELAGSPSSPATPPVASGVAGQAFEPVLPVLPLYPRVNGAQRGASLPRQLNASRPLAPSPQHAYRQAAPPFFQGHGGHGGYASAPHIPPSNGLPYTGPTVHHAFNPAAYASALRTGSLAPASGSRAFPGAAQLSYPQAQPYSQNTGQFYGTYPMDVTGPRSPNRLHNAILFILLFALTHFARSPLYAGQEGGWGGATTACRQPVPADSWGDVFQNQNFTPAATGNCFNGGTANAYYRNNVASHGAQQALAQGVSQPNFASTSNARAPQAQNVGVTQPSRLTQDHSASGKKRLQPDSDPDFGVPPDVQPDAGLATHYGSVVAPNHPPRMQPLYLCTKREPGEKRQTAKDKKLYLDPKFLESLSERTVKHLKASRLDGEENLYECKLPLHPDAADLLHELLDAGTLHRVRKHLWLFHGGPNPSRKAEKAGSAKGEPAPKIRCQWSSEPDGAQCGKVLNETNMAQHVISCHVLSDCFRCPMCKAVGKDRMELARHMKVCEYWNKGLVKGAQPFMRPAKIARRDGEEDISGAGADVQTA</sequence>
<feature type="compositionally biased region" description="Low complexity" evidence="1">
    <location>
        <begin position="73"/>
        <end position="98"/>
    </location>
</feature>
<comment type="caution">
    <text evidence="2">The sequence shown here is derived from an EMBL/GenBank/DDBJ whole genome shotgun (WGS) entry which is preliminary data.</text>
</comment>
<reference evidence="2" key="1">
    <citation type="submission" date="2023-03" db="EMBL/GenBank/DDBJ databases">
        <title>Massive genome expansion in bonnet fungi (Mycena s.s.) driven by repeated elements and novel gene families across ecological guilds.</title>
        <authorList>
            <consortium name="Lawrence Berkeley National Laboratory"/>
            <person name="Harder C.B."/>
            <person name="Miyauchi S."/>
            <person name="Viragh M."/>
            <person name="Kuo A."/>
            <person name="Thoen E."/>
            <person name="Andreopoulos B."/>
            <person name="Lu D."/>
            <person name="Skrede I."/>
            <person name="Drula E."/>
            <person name="Henrissat B."/>
            <person name="Morin E."/>
            <person name="Kohler A."/>
            <person name="Barry K."/>
            <person name="LaButti K."/>
            <person name="Morin E."/>
            <person name="Salamov A."/>
            <person name="Lipzen A."/>
            <person name="Mereny Z."/>
            <person name="Hegedus B."/>
            <person name="Baldrian P."/>
            <person name="Stursova M."/>
            <person name="Weitz H."/>
            <person name="Taylor A."/>
            <person name="Grigoriev I.V."/>
            <person name="Nagy L.G."/>
            <person name="Martin F."/>
            <person name="Kauserud H."/>
        </authorList>
    </citation>
    <scope>NUCLEOTIDE SEQUENCE</scope>
    <source>
        <strain evidence="2">9144</strain>
    </source>
</reference>
<dbReference type="Proteomes" id="UP001219525">
    <property type="component" value="Unassembled WGS sequence"/>
</dbReference>
<proteinExistence type="predicted"/>
<evidence type="ECO:0000313" key="2">
    <source>
        <dbReference type="EMBL" id="KAJ7218594.1"/>
    </source>
</evidence>
<name>A0AAD6VSH8_9AGAR</name>
<organism evidence="2 3">
    <name type="scientific">Mycena pura</name>
    <dbReference type="NCBI Taxonomy" id="153505"/>
    <lineage>
        <taxon>Eukaryota</taxon>
        <taxon>Fungi</taxon>
        <taxon>Dikarya</taxon>
        <taxon>Basidiomycota</taxon>
        <taxon>Agaricomycotina</taxon>
        <taxon>Agaricomycetes</taxon>
        <taxon>Agaricomycetidae</taxon>
        <taxon>Agaricales</taxon>
        <taxon>Marasmiineae</taxon>
        <taxon>Mycenaceae</taxon>
        <taxon>Mycena</taxon>
    </lineage>
</organism>
<gene>
    <name evidence="2" type="ORF">GGX14DRAFT_437463</name>
</gene>